<dbReference type="InterPro" id="IPR024222">
    <property type="entry name" value="Ten1_fungal"/>
</dbReference>
<dbReference type="AlphaFoldDB" id="A0AA39ZE66"/>
<accession>A0AA39ZE66</accession>
<dbReference type="GO" id="GO:1990879">
    <property type="term" value="C:CST complex"/>
    <property type="evidence" value="ECO:0007669"/>
    <property type="project" value="InterPro"/>
</dbReference>
<reference evidence="1" key="1">
    <citation type="submission" date="2023-06" db="EMBL/GenBank/DDBJ databases">
        <title>Genome-scale phylogeny and comparative genomics of the fungal order Sordariales.</title>
        <authorList>
            <consortium name="Lawrence Berkeley National Laboratory"/>
            <person name="Hensen N."/>
            <person name="Bonometti L."/>
            <person name="Westerberg I."/>
            <person name="Brannstrom I.O."/>
            <person name="Guillou S."/>
            <person name="Cros-Aarteil S."/>
            <person name="Calhoun S."/>
            <person name="Haridas S."/>
            <person name="Kuo A."/>
            <person name="Mondo S."/>
            <person name="Pangilinan J."/>
            <person name="Riley R."/>
            <person name="Labutti K."/>
            <person name="Andreopoulos B."/>
            <person name="Lipzen A."/>
            <person name="Chen C."/>
            <person name="Yanf M."/>
            <person name="Daum C."/>
            <person name="Ng V."/>
            <person name="Clum A."/>
            <person name="Steindorff A."/>
            <person name="Ohm R."/>
            <person name="Martin F."/>
            <person name="Silar P."/>
            <person name="Natvig D."/>
            <person name="Lalanne C."/>
            <person name="Gautier V."/>
            <person name="Ament-Velasquez S.L."/>
            <person name="Kruys A."/>
            <person name="Hutchinson M.I."/>
            <person name="Powell A.J."/>
            <person name="Barry K."/>
            <person name="Miller A.N."/>
            <person name="Grigoriev I.V."/>
            <person name="Debuchy R."/>
            <person name="Gladieux P."/>
            <person name="Thoren M.H."/>
            <person name="Johannesson H."/>
        </authorList>
    </citation>
    <scope>NUCLEOTIDE SEQUENCE</scope>
    <source>
        <strain evidence="1">CBS 307.81</strain>
    </source>
</reference>
<evidence type="ECO:0000313" key="1">
    <source>
        <dbReference type="EMBL" id="KAK0668858.1"/>
    </source>
</evidence>
<dbReference type="Pfam" id="PF12658">
    <property type="entry name" value="Ten1"/>
    <property type="match status" value="1"/>
</dbReference>
<dbReference type="InterPro" id="IPR012340">
    <property type="entry name" value="NA-bd_OB-fold"/>
</dbReference>
<organism evidence="1 2">
    <name type="scientific">Cercophora samala</name>
    <dbReference type="NCBI Taxonomy" id="330535"/>
    <lineage>
        <taxon>Eukaryota</taxon>
        <taxon>Fungi</taxon>
        <taxon>Dikarya</taxon>
        <taxon>Ascomycota</taxon>
        <taxon>Pezizomycotina</taxon>
        <taxon>Sordariomycetes</taxon>
        <taxon>Sordariomycetidae</taxon>
        <taxon>Sordariales</taxon>
        <taxon>Lasiosphaeriaceae</taxon>
        <taxon>Cercophora</taxon>
    </lineage>
</organism>
<proteinExistence type="predicted"/>
<evidence type="ECO:0000313" key="2">
    <source>
        <dbReference type="Proteomes" id="UP001174997"/>
    </source>
</evidence>
<comment type="caution">
    <text evidence="1">The sequence shown here is derived from an EMBL/GenBank/DDBJ whole genome shotgun (WGS) entry which is preliminary data.</text>
</comment>
<sequence length="129" mass="14138">MSFGPLPSQLCLLSSLSQKDVGDKVRFLGCVTSYSTESGVLTLQYKGSEDRQLTFASVDVNLVLQSLKAEQTRIGEWVNVIGYVTSTDSKRLRDTNSVVEVQATLLWSAGPLNLQKYEASVQALDCEKS</sequence>
<gene>
    <name evidence="1" type="ORF">QBC41DRAFT_225157</name>
</gene>
<dbReference type="Proteomes" id="UP001174997">
    <property type="component" value="Unassembled WGS sequence"/>
</dbReference>
<name>A0AA39ZE66_9PEZI</name>
<protein>
    <submittedName>
        <fullName evidence="1">CST complex subunit Ten1</fullName>
    </submittedName>
</protein>
<dbReference type="GO" id="GO:0043047">
    <property type="term" value="F:single-stranded telomeric DNA binding"/>
    <property type="evidence" value="ECO:0007669"/>
    <property type="project" value="InterPro"/>
</dbReference>
<dbReference type="EMBL" id="JAULSY010000050">
    <property type="protein sequence ID" value="KAK0668858.1"/>
    <property type="molecule type" value="Genomic_DNA"/>
</dbReference>
<keyword evidence="2" id="KW-1185">Reference proteome</keyword>
<dbReference type="GO" id="GO:0016233">
    <property type="term" value="P:telomere capping"/>
    <property type="evidence" value="ECO:0007669"/>
    <property type="project" value="InterPro"/>
</dbReference>
<dbReference type="Gene3D" id="2.40.50.140">
    <property type="entry name" value="Nucleic acid-binding proteins"/>
    <property type="match status" value="1"/>
</dbReference>